<reference evidence="2 3" key="1">
    <citation type="submission" date="2020-08" db="EMBL/GenBank/DDBJ databases">
        <title>Acidobacteriota in marine sediments use diverse sulfur dissimilation pathways.</title>
        <authorList>
            <person name="Wasmund K."/>
        </authorList>
    </citation>
    <scope>NUCLEOTIDE SEQUENCE [LARGE SCALE GENOMIC DNA]</scope>
    <source>
        <strain evidence="2">MAG AM4</strain>
    </source>
</reference>
<gene>
    <name evidence="2" type="ORF">IFK94_01700</name>
</gene>
<evidence type="ECO:0000313" key="2">
    <source>
        <dbReference type="EMBL" id="MBD3866812.1"/>
    </source>
</evidence>
<sequence length="136" mass="15000">MQQAISNLDSTLRLSCYHRAMDPTSSNPGPRGDFRMTLTGDGRPGPIEERLGRRLLRLVDPESEEGLCLLSSRCVRFIGPGGTLLGYVHPSEAIESLREALEEKLEEAEGGGSEDCPAFREGLDRLETWSRKIGRA</sequence>
<accession>A0A8J6XXZ7</accession>
<protein>
    <submittedName>
        <fullName evidence="2">Uncharacterized protein</fullName>
    </submittedName>
</protein>
<feature type="region of interest" description="Disordered" evidence="1">
    <location>
        <begin position="19"/>
        <end position="46"/>
    </location>
</feature>
<dbReference type="Proteomes" id="UP000648239">
    <property type="component" value="Unassembled WGS sequence"/>
</dbReference>
<dbReference type="EMBL" id="JACXWD010000003">
    <property type="protein sequence ID" value="MBD3866812.1"/>
    <property type="molecule type" value="Genomic_DNA"/>
</dbReference>
<evidence type="ECO:0000256" key="1">
    <source>
        <dbReference type="SAM" id="MobiDB-lite"/>
    </source>
</evidence>
<name>A0A8J6XXZ7_9BACT</name>
<proteinExistence type="predicted"/>
<comment type="caution">
    <text evidence="2">The sequence shown here is derived from an EMBL/GenBank/DDBJ whole genome shotgun (WGS) entry which is preliminary data.</text>
</comment>
<dbReference type="AlphaFoldDB" id="A0A8J6XXZ7"/>
<evidence type="ECO:0000313" key="3">
    <source>
        <dbReference type="Proteomes" id="UP000648239"/>
    </source>
</evidence>
<organism evidence="2 3">
    <name type="scientific">Candidatus Polarisedimenticola svalbardensis</name>
    <dbReference type="NCBI Taxonomy" id="2886004"/>
    <lineage>
        <taxon>Bacteria</taxon>
        <taxon>Pseudomonadati</taxon>
        <taxon>Acidobacteriota</taxon>
        <taxon>Candidatus Polarisedimenticolia</taxon>
        <taxon>Candidatus Polarisedimenticolales</taxon>
        <taxon>Candidatus Polarisedimenticolaceae</taxon>
        <taxon>Candidatus Polarisedimenticola</taxon>
    </lineage>
</organism>